<feature type="compositionally biased region" description="Basic and acidic residues" evidence="1">
    <location>
        <begin position="134"/>
        <end position="149"/>
    </location>
</feature>
<gene>
    <name evidence="2" type="ORF">PDE_02257</name>
</gene>
<dbReference type="PhylomeDB" id="S7ZAR4"/>
<feature type="compositionally biased region" description="Low complexity" evidence="1">
    <location>
        <begin position="101"/>
        <end position="116"/>
    </location>
</feature>
<reference evidence="2 3" key="1">
    <citation type="journal article" date="2013" name="PLoS ONE">
        <title>Genomic and secretomic analyses reveal unique features of the lignocellulolytic enzyme system of Penicillium decumbens.</title>
        <authorList>
            <person name="Liu G."/>
            <person name="Zhang L."/>
            <person name="Wei X."/>
            <person name="Zou G."/>
            <person name="Qin Y."/>
            <person name="Ma L."/>
            <person name="Li J."/>
            <person name="Zheng H."/>
            <person name="Wang S."/>
            <person name="Wang C."/>
            <person name="Xun L."/>
            <person name="Zhao G.-P."/>
            <person name="Zhou Z."/>
            <person name="Qu Y."/>
        </authorList>
    </citation>
    <scope>NUCLEOTIDE SEQUENCE [LARGE SCALE GENOMIC DNA]</scope>
    <source>
        <strain evidence="3">114-2 / CGMCC 5302</strain>
    </source>
</reference>
<feature type="compositionally biased region" description="Pro residues" evidence="1">
    <location>
        <begin position="42"/>
        <end position="52"/>
    </location>
</feature>
<feature type="compositionally biased region" description="Low complexity" evidence="1">
    <location>
        <begin position="1"/>
        <end position="13"/>
    </location>
</feature>
<accession>S7ZAR4</accession>
<organism evidence="2 3">
    <name type="scientific">Penicillium oxalicum (strain 114-2 / CGMCC 5302)</name>
    <name type="common">Penicillium decumbens</name>
    <dbReference type="NCBI Taxonomy" id="933388"/>
    <lineage>
        <taxon>Eukaryota</taxon>
        <taxon>Fungi</taxon>
        <taxon>Dikarya</taxon>
        <taxon>Ascomycota</taxon>
        <taxon>Pezizomycotina</taxon>
        <taxon>Eurotiomycetes</taxon>
        <taxon>Eurotiomycetidae</taxon>
        <taxon>Eurotiales</taxon>
        <taxon>Aspergillaceae</taxon>
        <taxon>Penicillium</taxon>
    </lineage>
</organism>
<protein>
    <submittedName>
        <fullName evidence="2">Uncharacterized protein</fullName>
    </submittedName>
</protein>
<feature type="compositionally biased region" description="Low complexity" evidence="1">
    <location>
        <begin position="22"/>
        <end position="31"/>
    </location>
</feature>
<dbReference type="OrthoDB" id="5371646at2759"/>
<dbReference type="STRING" id="933388.S7ZAR4"/>
<sequence length="318" mass="33966">MLSQSQVQAQPPLQSQPPYQPHPQQQPQHPIQPHHHHHHQYQPPPPPPPPTPAVQSTPTSIPRSDGPPGPPAIHDPSVRKRPLYPVEKPSAPRAIQPRPPASTASHSSESSAQLSPRFETTSAGEPPRKRGRPSKAETERRKAAAEARGETYPPPRRAGSNRLKNPQSPPSPPGPSLATYSPGSAAHPQPARGPSNGPHLYEGGGSRSLAPAPIFPAGERRDVPSRNSMGGNMRELPRLNEMSHPLPSPHGLQLGPLDPLARLSGNPGERSTFGSIPPDRFSPAESGRRDSAASRGEPPIGPYADVRASMTPGDKSIR</sequence>
<dbReference type="EMBL" id="KB644410">
    <property type="protein sequence ID" value="EPS27314.1"/>
    <property type="molecule type" value="Genomic_DNA"/>
</dbReference>
<dbReference type="eggNOG" id="ENOG502SA85">
    <property type="taxonomic scope" value="Eukaryota"/>
</dbReference>
<evidence type="ECO:0000256" key="1">
    <source>
        <dbReference type="SAM" id="MobiDB-lite"/>
    </source>
</evidence>
<keyword evidence="3" id="KW-1185">Reference proteome</keyword>
<evidence type="ECO:0000313" key="2">
    <source>
        <dbReference type="EMBL" id="EPS27314.1"/>
    </source>
</evidence>
<dbReference type="Proteomes" id="UP000019376">
    <property type="component" value="Unassembled WGS sequence"/>
</dbReference>
<dbReference type="HOGENOM" id="CLU_069663_0_0_1"/>
<evidence type="ECO:0000313" key="3">
    <source>
        <dbReference type="Proteomes" id="UP000019376"/>
    </source>
</evidence>
<name>S7ZAR4_PENO1</name>
<feature type="region of interest" description="Disordered" evidence="1">
    <location>
        <begin position="1"/>
        <end position="318"/>
    </location>
</feature>
<proteinExistence type="predicted"/>
<dbReference type="AlphaFoldDB" id="S7ZAR4"/>